<organism evidence="1 2">
    <name type="scientific">Nonomuraea polychroma</name>
    <dbReference type="NCBI Taxonomy" id="46176"/>
    <lineage>
        <taxon>Bacteria</taxon>
        <taxon>Bacillati</taxon>
        <taxon>Actinomycetota</taxon>
        <taxon>Actinomycetes</taxon>
        <taxon>Streptosporangiales</taxon>
        <taxon>Streptosporangiaceae</taxon>
        <taxon>Nonomuraea</taxon>
    </lineage>
</organism>
<dbReference type="Pfam" id="PF19457">
    <property type="entry name" value="DUF5994"/>
    <property type="match status" value="1"/>
</dbReference>
<dbReference type="EMBL" id="SAUN01000001">
    <property type="protein sequence ID" value="RVX40143.1"/>
    <property type="molecule type" value="Genomic_DNA"/>
</dbReference>
<protein>
    <submittedName>
        <fullName evidence="1">Uncharacterized protein</fullName>
    </submittedName>
</protein>
<sequence length="188" mass="19930">MMMTTLLFPSTPSNPVTAAVPTAHTVPRLSLNPLIDRRGTVDGAWWPRTRDAAAELPTLISAVDQRLGGAVLRVGLYRDAWDHIPRRIPARGRHVRVGWFRSADPHLITLSIAGTAPITLLVIPPGTAYDPATAALTLAAAGTVGIRPADILHPAAPDEGIPGRDGSTVWENEGGRVTDLVPARPTAT</sequence>
<proteinExistence type="predicted"/>
<dbReference type="InterPro" id="IPR046036">
    <property type="entry name" value="DUF5994"/>
</dbReference>
<dbReference type="Proteomes" id="UP000284824">
    <property type="component" value="Unassembled WGS sequence"/>
</dbReference>
<reference evidence="1 2" key="1">
    <citation type="submission" date="2019-01" db="EMBL/GenBank/DDBJ databases">
        <title>Sequencing the genomes of 1000 actinobacteria strains.</title>
        <authorList>
            <person name="Klenk H.-P."/>
        </authorList>
    </citation>
    <scope>NUCLEOTIDE SEQUENCE [LARGE SCALE GENOMIC DNA]</scope>
    <source>
        <strain evidence="1 2">DSM 43925</strain>
    </source>
</reference>
<comment type="caution">
    <text evidence="1">The sequence shown here is derived from an EMBL/GenBank/DDBJ whole genome shotgun (WGS) entry which is preliminary data.</text>
</comment>
<keyword evidence="2" id="KW-1185">Reference proteome</keyword>
<gene>
    <name evidence="1" type="ORF">EDD27_2537</name>
</gene>
<name>A0A438M3X6_9ACTN</name>
<dbReference type="AlphaFoldDB" id="A0A438M3X6"/>
<evidence type="ECO:0000313" key="2">
    <source>
        <dbReference type="Proteomes" id="UP000284824"/>
    </source>
</evidence>
<accession>A0A438M3X6</accession>
<evidence type="ECO:0000313" key="1">
    <source>
        <dbReference type="EMBL" id="RVX40143.1"/>
    </source>
</evidence>